<dbReference type="GO" id="GO:0005886">
    <property type="term" value="C:plasma membrane"/>
    <property type="evidence" value="ECO:0007669"/>
    <property type="project" value="TreeGrafter"/>
</dbReference>
<reference evidence="3 4" key="1">
    <citation type="submission" date="2018-08" db="EMBL/GenBank/DDBJ databases">
        <title>Meiothermus roseus NBRC 110900 genome sequencing project.</title>
        <authorList>
            <person name="Da Costa M.S."/>
            <person name="Albuquerque L."/>
            <person name="Raposo P."/>
            <person name="Froufe H.J.C."/>
            <person name="Barroso C.S."/>
            <person name="Egas C."/>
        </authorList>
    </citation>
    <scope>NUCLEOTIDE SEQUENCE [LARGE SCALE GENOMIC DNA]</scope>
    <source>
        <strain evidence="3 4">NBRC 110900</strain>
    </source>
</reference>
<evidence type="ECO:0000256" key="1">
    <source>
        <dbReference type="SAM" id="Phobius"/>
    </source>
</evidence>
<dbReference type="InterPro" id="IPR038972">
    <property type="entry name" value="YiaA-like"/>
</dbReference>
<protein>
    <submittedName>
        <fullName evidence="3">YiaA/B two helix domain protein</fullName>
    </submittedName>
</protein>
<keyword evidence="1" id="KW-1133">Transmembrane helix</keyword>
<dbReference type="PANTHER" id="PTHR37290">
    <property type="entry name" value="INNER MEMBRANE PROTEIN YIAA-RELATED"/>
    <property type="match status" value="1"/>
</dbReference>
<name>A0A399EXS2_9DEIN</name>
<sequence length="93" mass="10530">MFDEDRIQQDSPAWVAFVQICFAISLGCTALGVIFLPVNLWVKGYLGMGLLFTVGSTIILSKTLRDQHEARKLIKRIRDAKTEKILTEFEKVS</sequence>
<evidence type="ECO:0000313" key="3">
    <source>
        <dbReference type="EMBL" id="RIH87071.1"/>
    </source>
</evidence>
<gene>
    <name evidence="3" type="ORF">Mrose_01505</name>
</gene>
<feature type="transmembrane region" description="Helical" evidence="1">
    <location>
        <begin position="12"/>
        <end position="38"/>
    </location>
</feature>
<evidence type="ECO:0000259" key="2">
    <source>
        <dbReference type="Pfam" id="PF05360"/>
    </source>
</evidence>
<dbReference type="Pfam" id="PF05360">
    <property type="entry name" value="YiaAB"/>
    <property type="match status" value="1"/>
</dbReference>
<evidence type="ECO:0000313" key="4">
    <source>
        <dbReference type="Proteomes" id="UP000265341"/>
    </source>
</evidence>
<dbReference type="GO" id="GO:0006974">
    <property type="term" value="P:DNA damage response"/>
    <property type="evidence" value="ECO:0007669"/>
    <property type="project" value="TreeGrafter"/>
</dbReference>
<keyword evidence="4" id="KW-1185">Reference proteome</keyword>
<comment type="caution">
    <text evidence="3">The sequence shown here is derived from an EMBL/GenBank/DDBJ whole genome shotgun (WGS) entry which is preliminary data.</text>
</comment>
<dbReference type="InterPro" id="IPR008024">
    <property type="entry name" value="YiaAB"/>
</dbReference>
<dbReference type="RefSeq" id="WP_119277028.1">
    <property type="nucleotide sequence ID" value="NZ_QWLA01000023.1"/>
</dbReference>
<dbReference type="PANTHER" id="PTHR37290:SF1">
    <property type="entry name" value="INNER MEMBRANE PROTEIN YIAA"/>
    <property type="match status" value="1"/>
</dbReference>
<accession>A0A399EXS2</accession>
<proteinExistence type="predicted"/>
<feature type="transmembrane region" description="Helical" evidence="1">
    <location>
        <begin position="44"/>
        <end position="64"/>
    </location>
</feature>
<keyword evidence="1" id="KW-0812">Transmembrane</keyword>
<dbReference type="PROSITE" id="PS51257">
    <property type="entry name" value="PROKAR_LIPOPROTEIN"/>
    <property type="match status" value="1"/>
</dbReference>
<dbReference type="OrthoDB" id="163792at2"/>
<feature type="domain" description="YiaAB two helix" evidence="2">
    <location>
        <begin position="14"/>
        <end position="66"/>
    </location>
</feature>
<dbReference type="AlphaFoldDB" id="A0A399EXS2"/>
<dbReference type="EMBL" id="QWLA01000023">
    <property type="protein sequence ID" value="RIH87071.1"/>
    <property type="molecule type" value="Genomic_DNA"/>
</dbReference>
<keyword evidence="1" id="KW-0472">Membrane</keyword>
<organism evidence="3 4">
    <name type="scientific">Calidithermus roseus</name>
    <dbReference type="NCBI Taxonomy" id="1644118"/>
    <lineage>
        <taxon>Bacteria</taxon>
        <taxon>Thermotogati</taxon>
        <taxon>Deinococcota</taxon>
        <taxon>Deinococci</taxon>
        <taxon>Thermales</taxon>
        <taxon>Thermaceae</taxon>
        <taxon>Calidithermus</taxon>
    </lineage>
</organism>
<dbReference type="Proteomes" id="UP000265341">
    <property type="component" value="Unassembled WGS sequence"/>
</dbReference>